<evidence type="ECO:0000313" key="1">
    <source>
        <dbReference type="EMBL" id="MEA5443367.1"/>
    </source>
</evidence>
<reference evidence="1 2" key="1">
    <citation type="submission" date="2023-12" db="EMBL/GenBank/DDBJ databases">
        <title>Baltic Sea Cyanobacteria.</title>
        <authorList>
            <person name="Delbaje E."/>
            <person name="Fewer D.P."/>
            <person name="Shishido T.K."/>
        </authorList>
    </citation>
    <scope>NUCLEOTIDE SEQUENCE [LARGE SCALE GENOMIC DNA]</scope>
    <source>
        <strain evidence="1 2">UHCC 0281</strain>
    </source>
</reference>
<dbReference type="GO" id="GO:0016746">
    <property type="term" value="F:acyltransferase activity"/>
    <property type="evidence" value="ECO:0007669"/>
    <property type="project" value="UniProtKB-KW"/>
</dbReference>
<gene>
    <name evidence="1" type="ORF">VB739_12450</name>
</gene>
<dbReference type="EMBL" id="JAYGHY010000047">
    <property type="protein sequence ID" value="MEA5443367.1"/>
    <property type="molecule type" value="Genomic_DNA"/>
</dbReference>
<dbReference type="PANTHER" id="PTHR47017">
    <property type="entry name" value="ACYL-COA"/>
    <property type="match status" value="1"/>
</dbReference>
<accession>A0ABU5SZB1</accession>
<name>A0ABU5SZB1_9CYAN</name>
<keyword evidence="1" id="KW-0012">Acyltransferase</keyword>
<dbReference type="PANTHER" id="PTHR47017:SF1">
    <property type="entry name" value="ACYL-COA"/>
    <property type="match status" value="1"/>
</dbReference>
<dbReference type="RefSeq" id="WP_323357363.1">
    <property type="nucleotide sequence ID" value="NZ_JAYGHY010000047.1"/>
</dbReference>
<dbReference type="EC" id="2.3.1.-" evidence="1"/>
<evidence type="ECO:0000313" key="2">
    <source>
        <dbReference type="Proteomes" id="UP001302329"/>
    </source>
</evidence>
<sequence>MAELQVRWHQATQEIPEDQWQTLVGDDRGAPGSPLDRPFYGWRWLHHLEASGSIVPRQGWQPCHLGLWRQGRLVALAPLYLKGHSYGEFVFDQSFAQLAGQLGLRYYPKLVGMSPVSPVQGYRFHVAPDEDAAALTALMLNEIDSFCRRQQILSCNFLYVDPAWQPLAEAAGCALWINQQSEWRNPGHADFEAYLASFNANQRRNIRRERRSVAEAGLTVTPLAGEEIPPPLLERMHGFYEQHCSRWGPWGSKYLTESFFQAAATDLRQHLVLFSAHRGEPMQPLAMSLCVHDATGLWGRYWGSDIELDNLHFEVCYYAPIDWAIARGLESFDPGAGGSHKRRRGFVAQPRASLHRWYHPRFDTILREWLPGANQEMHQAIAAMNAELPFTAAYDPPHAPRPAPTPEPG</sequence>
<dbReference type="Gene3D" id="3.40.630.30">
    <property type="match status" value="1"/>
</dbReference>
<comment type="caution">
    <text evidence="1">The sequence shown here is derived from an EMBL/GenBank/DDBJ whole genome shotgun (WGS) entry which is preliminary data.</text>
</comment>
<organism evidence="1 2">
    <name type="scientific">Cyanobium gracile UHCC 0281</name>
    <dbReference type="NCBI Taxonomy" id="3110309"/>
    <lineage>
        <taxon>Bacteria</taxon>
        <taxon>Bacillati</taxon>
        <taxon>Cyanobacteriota</taxon>
        <taxon>Cyanophyceae</taxon>
        <taxon>Synechococcales</taxon>
        <taxon>Prochlorococcaceae</taxon>
        <taxon>Cyanobium</taxon>
    </lineage>
</organism>
<keyword evidence="2" id="KW-1185">Reference proteome</keyword>
<dbReference type="Proteomes" id="UP001302329">
    <property type="component" value="Unassembled WGS sequence"/>
</dbReference>
<dbReference type="SUPFAM" id="SSF55729">
    <property type="entry name" value="Acyl-CoA N-acyltransferases (Nat)"/>
    <property type="match status" value="1"/>
</dbReference>
<dbReference type="InterPro" id="IPR007434">
    <property type="entry name" value="FemAB-like"/>
</dbReference>
<dbReference type="InterPro" id="IPR016181">
    <property type="entry name" value="Acyl_CoA_acyltransferase"/>
</dbReference>
<keyword evidence="1" id="KW-0808">Transferase</keyword>
<protein>
    <submittedName>
        <fullName evidence="1">GNAT family N-acetyltransferase</fullName>
        <ecNumber evidence="1">2.3.1.-</ecNumber>
    </submittedName>
</protein>
<proteinExistence type="predicted"/>
<dbReference type="Pfam" id="PF04339">
    <property type="entry name" value="FemAB_like"/>
    <property type="match status" value="1"/>
</dbReference>